<accession>A0A9N9UVE3</accession>
<evidence type="ECO:0008006" key="3">
    <source>
        <dbReference type="Google" id="ProtNLM"/>
    </source>
</evidence>
<gene>
    <name evidence="1" type="ORF">CBYS24578_00014561</name>
</gene>
<dbReference type="OrthoDB" id="10256055at2759"/>
<name>A0A9N9UVE3_9HYPO</name>
<dbReference type="PANTHER" id="PTHR41677:SF1">
    <property type="entry name" value="FE2OG DIOXYGENASE DOMAIN-CONTAINING PROTEIN"/>
    <property type="match status" value="1"/>
</dbReference>
<protein>
    <recommendedName>
        <fullName evidence="3">Fe2OG dioxygenase domain-containing protein</fullName>
    </recommendedName>
</protein>
<comment type="caution">
    <text evidence="1">The sequence shown here is derived from an EMBL/GenBank/DDBJ whole genome shotgun (WGS) entry which is preliminary data.</text>
</comment>
<evidence type="ECO:0000313" key="1">
    <source>
        <dbReference type="EMBL" id="CAH0003381.1"/>
    </source>
</evidence>
<dbReference type="PANTHER" id="PTHR41677">
    <property type="entry name" value="YALI0B19030P"/>
    <property type="match status" value="1"/>
</dbReference>
<reference evidence="1 2" key="2">
    <citation type="submission" date="2021-10" db="EMBL/GenBank/DDBJ databases">
        <authorList>
            <person name="Piombo E."/>
        </authorList>
    </citation>
    <scope>NUCLEOTIDE SEQUENCE [LARGE SCALE GENOMIC DNA]</scope>
</reference>
<dbReference type="AlphaFoldDB" id="A0A9N9UVE3"/>
<reference evidence="2" key="1">
    <citation type="submission" date="2019-06" db="EMBL/GenBank/DDBJ databases">
        <authorList>
            <person name="Broberg M."/>
        </authorList>
    </citation>
    <scope>NUCLEOTIDE SEQUENCE [LARGE SCALE GENOMIC DNA]</scope>
</reference>
<organism evidence="1 2">
    <name type="scientific">Clonostachys byssicola</name>
    <dbReference type="NCBI Taxonomy" id="160290"/>
    <lineage>
        <taxon>Eukaryota</taxon>
        <taxon>Fungi</taxon>
        <taxon>Dikarya</taxon>
        <taxon>Ascomycota</taxon>
        <taxon>Pezizomycotina</taxon>
        <taxon>Sordariomycetes</taxon>
        <taxon>Hypocreomycetidae</taxon>
        <taxon>Hypocreales</taxon>
        <taxon>Bionectriaceae</taxon>
        <taxon>Clonostachys</taxon>
    </lineage>
</organism>
<dbReference type="Proteomes" id="UP000754883">
    <property type="component" value="Unassembled WGS sequence"/>
</dbReference>
<sequence>MATVTLTKTPPKISHLATTLQTTRPEGSLPHDFLEEARSVKKEPFDAQKHVAYRPPKHIFSMKDIGLEGQGVSPNAVTEPFKLFSQDAIKQMRAEIFSEDVLENCQYSSPFVKRTVRGMGPKRAPFTYDAWRSKEVLDKISEVAGIELVPAMDTEISAVNIVVNGSTGAVAPSVDSQVKVEDEVSAFAWHYDSYPFVCVTMLSDCTDMIGGETALKTGSGEIMKVRGPAMGTAVVMQGRYINHQALKALGGRERISMITSFRPKSADVMDESVLTGVRGISNLNELYSDYTQYRLELLEDRFREQARQQRQRVVEGKQFDTRDVKEFLRQQKDYIETTLNELVE</sequence>
<evidence type="ECO:0000313" key="2">
    <source>
        <dbReference type="Proteomes" id="UP000754883"/>
    </source>
</evidence>
<dbReference type="EMBL" id="CABFNO020001564">
    <property type="protein sequence ID" value="CAH0003381.1"/>
    <property type="molecule type" value="Genomic_DNA"/>
</dbReference>
<keyword evidence="2" id="KW-1185">Reference proteome</keyword>
<proteinExistence type="predicted"/>